<evidence type="ECO:0008006" key="6">
    <source>
        <dbReference type="Google" id="ProtNLM"/>
    </source>
</evidence>
<evidence type="ECO:0000313" key="5">
    <source>
        <dbReference type="Proteomes" id="UP000549616"/>
    </source>
</evidence>
<dbReference type="RefSeq" id="WP_179775308.1">
    <property type="nucleotide sequence ID" value="NZ_JACCFK010000001.1"/>
</dbReference>
<evidence type="ECO:0000313" key="4">
    <source>
        <dbReference type="EMBL" id="NYI91419.1"/>
    </source>
</evidence>
<accession>A0A853B8H8</accession>
<dbReference type="GO" id="GO:0005975">
    <property type="term" value="P:carbohydrate metabolic process"/>
    <property type="evidence" value="ECO:0007669"/>
    <property type="project" value="InterPro"/>
</dbReference>
<dbReference type="EMBL" id="JACCFK010000001">
    <property type="protein sequence ID" value="NYI91419.1"/>
    <property type="molecule type" value="Genomic_DNA"/>
</dbReference>
<dbReference type="Proteomes" id="UP000549616">
    <property type="component" value="Unassembled WGS sequence"/>
</dbReference>
<dbReference type="Pfam" id="PF20736">
    <property type="entry name" value="Glyco_hydro127M"/>
    <property type="match status" value="1"/>
</dbReference>
<reference evidence="4 5" key="1">
    <citation type="submission" date="2020-07" db="EMBL/GenBank/DDBJ databases">
        <title>Sequencing the genomes of 1000 actinobacteria strains.</title>
        <authorList>
            <person name="Klenk H.-P."/>
        </authorList>
    </citation>
    <scope>NUCLEOTIDE SEQUENCE [LARGE SCALE GENOMIC DNA]</scope>
    <source>
        <strain evidence="4 5">DSM 104006</strain>
    </source>
</reference>
<name>A0A853B8H8_9PSEU</name>
<dbReference type="AlphaFoldDB" id="A0A853B8H8"/>
<feature type="domain" description="Non-reducing end beta-L-arabinofuranosidase-like GH127 C-terminal" evidence="3">
    <location>
        <begin position="496"/>
        <end position="607"/>
    </location>
</feature>
<dbReference type="InterPro" id="IPR049046">
    <property type="entry name" value="Beta-AFase-like_GH127_middle"/>
</dbReference>
<dbReference type="InterPro" id="IPR049049">
    <property type="entry name" value="Beta-AFase-like_GH127_C"/>
</dbReference>
<gene>
    <name evidence="4" type="ORF">HNR02_004742</name>
</gene>
<proteinExistence type="predicted"/>
<keyword evidence="5" id="KW-1185">Reference proteome</keyword>
<sequence length="608" mass="65511">MTLHPLPGSRITGGFWARRRAANRAAIPVGHQRLAEAGNLAALRIAAGETTGTAEGASFRDSDVYKWMEAAALEHAYSPDDALAGRLRELTRTIAAAQCEDGYLNSVIQARGEPRYARRWMSHEHYCAGHLFQAAVACARAGETGLLRVATRFADHLAATFGPDGWPELDGHPGAEMGLVELYRHTGETRYLALARHFVGSRGSGRASKPGFDPSHYADPAHYADRVPVREAATVEGHAVRAVYFGAGATDVAVETGDAGLLAALRGQYDAMRTRKQHVTGAVGSRWDGEAFGGADELPPDRAYAETCAAIGAVRWAWRLLLATGDPGYADQIELMLHNAVLPAVSLDGAGYFYVNTLHRRTGARADVQRSAAHGRRPWFHCACCPPNVMRTLAGLPDLLATGSRDGLEIHLYSPSSLRAGDFAVDVSTAYPWEGRIVVTVREAPDREVELALRIPEWASGSTVDGAVAAPGTYARVRRTFRPGKQVVLNLPLHARLLVSASRVDATRGCVAVARGPLVYALEKPDQEPDVVLEDIRLDPAAPLRAEHRAGLLDGVTVLHGSGTVTPGTPQRPFGSPEPPARPTDITLIPYYAWANRGPHPMRVWIPV</sequence>
<dbReference type="InterPro" id="IPR049174">
    <property type="entry name" value="Beta-AFase-like"/>
</dbReference>
<dbReference type="PANTHER" id="PTHR43465">
    <property type="entry name" value="DUF1680 DOMAIN PROTEIN (AFU_ORTHOLOGUE AFUA_1G08910)"/>
    <property type="match status" value="1"/>
</dbReference>
<organism evidence="4 5">
    <name type="scientific">Amycolatopsis endophytica</name>
    <dbReference type="NCBI Taxonomy" id="860233"/>
    <lineage>
        <taxon>Bacteria</taxon>
        <taxon>Bacillati</taxon>
        <taxon>Actinomycetota</taxon>
        <taxon>Actinomycetes</taxon>
        <taxon>Pseudonocardiales</taxon>
        <taxon>Pseudonocardiaceae</taxon>
        <taxon>Amycolatopsis</taxon>
    </lineage>
</organism>
<dbReference type="InterPro" id="IPR012878">
    <property type="entry name" value="Beta-AFase-like_GH127_cat"/>
</dbReference>
<evidence type="ECO:0000259" key="3">
    <source>
        <dbReference type="Pfam" id="PF20737"/>
    </source>
</evidence>
<dbReference type="InterPro" id="IPR008928">
    <property type="entry name" value="6-hairpin_glycosidase_sf"/>
</dbReference>
<feature type="domain" description="Non-reducing end beta-L-arabinofuranosidase-like GH127 catalytic" evidence="1">
    <location>
        <begin position="10"/>
        <end position="397"/>
    </location>
</feature>
<comment type="caution">
    <text evidence="4">The sequence shown here is derived from an EMBL/GenBank/DDBJ whole genome shotgun (WGS) entry which is preliminary data.</text>
</comment>
<dbReference type="Pfam" id="PF07944">
    <property type="entry name" value="Beta-AFase-like_GH127_cat"/>
    <property type="match status" value="1"/>
</dbReference>
<evidence type="ECO:0000259" key="2">
    <source>
        <dbReference type="Pfam" id="PF20736"/>
    </source>
</evidence>
<evidence type="ECO:0000259" key="1">
    <source>
        <dbReference type="Pfam" id="PF07944"/>
    </source>
</evidence>
<feature type="domain" description="Non-reducing end beta-L-arabinofuranosidase-like GH127 middle" evidence="2">
    <location>
        <begin position="408"/>
        <end position="493"/>
    </location>
</feature>
<dbReference type="Pfam" id="PF20737">
    <property type="entry name" value="Glyco_hydro127C"/>
    <property type="match status" value="1"/>
</dbReference>
<dbReference type="SUPFAM" id="SSF48208">
    <property type="entry name" value="Six-hairpin glycosidases"/>
    <property type="match status" value="1"/>
</dbReference>
<protein>
    <recommendedName>
        <fullName evidence="6">Glycosyl hydrolase</fullName>
    </recommendedName>
</protein>
<dbReference type="PANTHER" id="PTHR43465:SF2">
    <property type="entry name" value="DUF1680 DOMAIN PROTEIN (AFU_ORTHOLOGUE AFUA_1G08910)"/>
    <property type="match status" value="1"/>
</dbReference>